<feature type="region of interest" description="Disordered" evidence="5">
    <location>
        <begin position="416"/>
        <end position="505"/>
    </location>
</feature>
<comment type="subcellular location">
    <subcellularLocation>
        <location evidence="1">Cytoplasm</location>
    </subcellularLocation>
</comment>
<evidence type="ECO:0000256" key="3">
    <source>
        <dbReference type="ARBA" id="ARBA00022490"/>
    </source>
</evidence>
<keyword evidence="3" id="KW-0963">Cytoplasm</keyword>
<gene>
    <name evidence="7" type="ORF">DGAL_LOCUS12040</name>
</gene>
<evidence type="ECO:0000256" key="2">
    <source>
        <dbReference type="ARBA" id="ARBA00008332"/>
    </source>
</evidence>
<accession>A0A8J2RXH1</accession>
<evidence type="ECO:0000256" key="1">
    <source>
        <dbReference type="ARBA" id="ARBA00004496"/>
    </source>
</evidence>
<dbReference type="EMBL" id="CAKKLH010000286">
    <property type="protein sequence ID" value="CAH0108644.1"/>
    <property type="molecule type" value="Genomic_DNA"/>
</dbReference>
<keyword evidence="6" id="KW-0732">Signal</keyword>
<dbReference type="AlphaFoldDB" id="A0A8J2RXH1"/>
<dbReference type="Proteomes" id="UP000789390">
    <property type="component" value="Unassembled WGS sequence"/>
</dbReference>
<evidence type="ECO:0000256" key="4">
    <source>
        <dbReference type="ARBA" id="ARBA00022553"/>
    </source>
</evidence>
<keyword evidence="8" id="KW-1185">Reference proteome</keyword>
<dbReference type="Pfam" id="PF10248">
    <property type="entry name" value="Mlf1IP"/>
    <property type="match status" value="1"/>
</dbReference>
<dbReference type="PANTHER" id="PTHR13105">
    <property type="entry name" value="MYELOID LEUKEMIA FACTOR"/>
    <property type="match status" value="1"/>
</dbReference>
<evidence type="ECO:0000256" key="6">
    <source>
        <dbReference type="SAM" id="SignalP"/>
    </source>
</evidence>
<reference evidence="7" key="1">
    <citation type="submission" date="2021-11" db="EMBL/GenBank/DDBJ databases">
        <authorList>
            <person name="Schell T."/>
        </authorList>
    </citation>
    <scope>NUCLEOTIDE SEQUENCE</scope>
    <source>
        <strain evidence="7">M5</strain>
    </source>
</reference>
<feature type="compositionally biased region" description="Basic and acidic residues" evidence="5">
    <location>
        <begin position="380"/>
        <end position="392"/>
    </location>
</feature>
<evidence type="ECO:0000313" key="8">
    <source>
        <dbReference type="Proteomes" id="UP000789390"/>
    </source>
</evidence>
<feature type="chain" id="PRO_5035317565" evidence="6">
    <location>
        <begin position="36"/>
        <end position="505"/>
    </location>
</feature>
<sequence>MQRTSRYVLRDLLLEMKRWLTNQLLFFFLAAFAAGQDGSTPEEICPCQAEDSCQDDRHIFGRDESDIQKFGLIPPCRNFGEYPCCPLEPPPPKETKLTKQDLQGFSPAELAELGIMPEGTIGSSSLPLAEQPDQSKLFEQNQQQPIDITQPGAASLAPHGAAGFTSETEVPKQYPIQQKPFYPVQQPYPSPKMQYRPVYQPPPPPVYQKPVYPMYYPPRQYYPPPQMYRPVHTYQPIRTNQLMHQMDSMMNSMMDPFASMMSMHHQMMGIQPPPQQRHPAGAMVPFGGMPGFPMGMGMSMDPFGMPSIGQMFQSFGQPGFGASPMYSSSSVMTMSTGPDGQPQVYQASTTTRTAPGGVREVQRSVSDSRSGVRKMAVGRHLGERGHVVEKEQNYYTGDSEEREDFINIEEEEAHQFDEEWNRRARSHHHQGMHGQSRIEMSRPHHHQSNSSSYMGAPLAITAGPSHEIDPPRSRHSTHPRGVGPDRNARKRDSHRTGKSRHETSM</sequence>
<proteinExistence type="inferred from homology"/>
<evidence type="ECO:0000256" key="5">
    <source>
        <dbReference type="SAM" id="MobiDB-lite"/>
    </source>
</evidence>
<protein>
    <submittedName>
        <fullName evidence="7">Uncharacterized protein</fullName>
    </submittedName>
</protein>
<feature type="region of interest" description="Disordered" evidence="5">
    <location>
        <begin position="353"/>
        <end position="402"/>
    </location>
</feature>
<comment type="caution">
    <text evidence="7">The sequence shown here is derived from an EMBL/GenBank/DDBJ whole genome shotgun (WGS) entry which is preliminary data.</text>
</comment>
<feature type="compositionally biased region" description="Basic residues" evidence="5">
    <location>
        <begin position="488"/>
        <end position="498"/>
    </location>
</feature>
<dbReference type="InterPro" id="IPR019376">
    <property type="entry name" value="Myeloid_leukemia_factor"/>
</dbReference>
<keyword evidence="4" id="KW-0597">Phosphoprotein</keyword>
<feature type="signal peptide" evidence="6">
    <location>
        <begin position="1"/>
        <end position="35"/>
    </location>
</feature>
<dbReference type="GO" id="GO:0005737">
    <property type="term" value="C:cytoplasm"/>
    <property type="evidence" value="ECO:0007669"/>
    <property type="project" value="UniProtKB-SubCell"/>
</dbReference>
<comment type="similarity">
    <text evidence="2">Belongs to the MLF family.</text>
</comment>
<organism evidence="7 8">
    <name type="scientific">Daphnia galeata</name>
    <dbReference type="NCBI Taxonomy" id="27404"/>
    <lineage>
        <taxon>Eukaryota</taxon>
        <taxon>Metazoa</taxon>
        <taxon>Ecdysozoa</taxon>
        <taxon>Arthropoda</taxon>
        <taxon>Crustacea</taxon>
        <taxon>Branchiopoda</taxon>
        <taxon>Diplostraca</taxon>
        <taxon>Cladocera</taxon>
        <taxon>Anomopoda</taxon>
        <taxon>Daphniidae</taxon>
        <taxon>Daphnia</taxon>
    </lineage>
</organism>
<dbReference type="OrthoDB" id="6367338at2759"/>
<evidence type="ECO:0000313" key="7">
    <source>
        <dbReference type="EMBL" id="CAH0108644.1"/>
    </source>
</evidence>
<name>A0A8J2RXH1_9CRUS</name>